<organism evidence="14 15">
    <name type="scientific">Microbacterium caowuchunii</name>
    <dbReference type="NCBI Taxonomy" id="2614638"/>
    <lineage>
        <taxon>Bacteria</taxon>
        <taxon>Bacillati</taxon>
        <taxon>Actinomycetota</taxon>
        <taxon>Actinomycetes</taxon>
        <taxon>Micrococcales</taxon>
        <taxon>Microbacteriaceae</taxon>
        <taxon>Microbacterium</taxon>
    </lineage>
</organism>
<protein>
    <recommendedName>
        <fullName evidence="10">Thiamine pyrimidine synthase</fullName>
    </recommendedName>
</protein>
<evidence type="ECO:0000256" key="2">
    <source>
        <dbReference type="ARBA" id="ARBA00004948"/>
    </source>
</evidence>
<dbReference type="PANTHER" id="PTHR31528">
    <property type="entry name" value="4-AMINO-5-HYDROXYMETHYL-2-METHYLPYRIMIDINE PHOSPHATE SYNTHASE THI11-RELATED"/>
    <property type="match status" value="1"/>
</dbReference>
<evidence type="ECO:0000256" key="8">
    <source>
        <dbReference type="ARBA" id="ARBA00022977"/>
    </source>
</evidence>
<evidence type="ECO:0000313" key="15">
    <source>
        <dbReference type="Proteomes" id="UP000326838"/>
    </source>
</evidence>
<dbReference type="EMBL" id="VYUY01000015">
    <property type="protein sequence ID" value="KAA9132356.1"/>
    <property type="molecule type" value="Genomic_DNA"/>
</dbReference>
<comment type="catalytic activity">
    <reaction evidence="11">
        <text>N(6)-(pyridoxal phosphate)-L-lysyl-[4-amino-5-hydroxymethyl-2-methylpyrimidine phosphate synthase] + L-histidyl-[4-amino-5-hydroxymethyl-2-methylpyrimidine phosphate synthase] + 2 Fe(3+) + 4 H2O = L-lysyl-[4-amino-5-hydroxymethyl-2-methylpyrimidine phosphate synthase] + (2S)-2-amino-5-hydroxy-4-oxopentanoyl-[4-amino-5-hydroxymethyl-2-methylpyrimidine phosphate synthase] + 4-amino-2-methyl-5-(phosphooxymethyl)pyrimidine + 3-oxopropanoate + 2 Fe(2+) + 2 H(+)</text>
        <dbReference type="Rhea" id="RHEA:65756"/>
        <dbReference type="Rhea" id="RHEA-COMP:16892"/>
        <dbReference type="Rhea" id="RHEA-COMP:16893"/>
        <dbReference type="Rhea" id="RHEA-COMP:16894"/>
        <dbReference type="Rhea" id="RHEA-COMP:16895"/>
        <dbReference type="ChEBI" id="CHEBI:15377"/>
        <dbReference type="ChEBI" id="CHEBI:15378"/>
        <dbReference type="ChEBI" id="CHEBI:29033"/>
        <dbReference type="ChEBI" id="CHEBI:29034"/>
        <dbReference type="ChEBI" id="CHEBI:29969"/>
        <dbReference type="ChEBI" id="CHEBI:29979"/>
        <dbReference type="ChEBI" id="CHEBI:33190"/>
        <dbReference type="ChEBI" id="CHEBI:58354"/>
        <dbReference type="ChEBI" id="CHEBI:143915"/>
        <dbReference type="ChEBI" id="CHEBI:157692"/>
    </reaction>
    <physiologicalReaction direction="left-to-right" evidence="11">
        <dbReference type="Rhea" id="RHEA:65757"/>
    </physiologicalReaction>
</comment>
<dbReference type="SUPFAM" id="SSF53850">
    <property type="entry name" value="Periplasmic binding protein-like II"/>
    <property type="match status" value="1"/>
</dbReference>
<evidence type="ECO:0000256" key="6">
    <source>
        <dbReference type="ARBA" id="ARBA00022723"/>
    </source>
</evidence>
<name>A0A5N0TER2_9MICO</name>
<evidence type="ECO:0000256" key="3">
    <source>
        <dbReference type="ARBA" id="ARBA00009406"/>
    </source>
</evidence>
<feature type="domain" description="SsuA/THI5-like" evidence="13">
    <location>
        <begin position="112"/>
        <end position="322"/>
    </location>
</feature>
<gene>
    <name evidence="14" type="ORF">F6B40_11745</name>
</gene>
<dbReference type="AlphaFoldDB" id="A0A5N0TER2"/>
<comment type="similarity">
    <text evidence="3">Belongs to the NMT1/THI5 family.</text>
</comment>
<evidence type="ECO:0000313" key="14">
    <source>
        <dbReference type="EMBL" id="KAA9132356.1"/>
    </source>
</evidence>
<sequence>MARRTPRRRDRLRSDARRGGRARPRPGRRAARHRTAGGLHRRRRPLTRSALSPVHARKDPTMSPIARKLGLAAASFVAAAALLTGCAGPADEATAGQDGYGSLDIQLSFVKNTQNAGEYMADSRGYYSEEGFAPVTLVAGPTAIEAAIATGSADIGFSSVLGSATAITAEEMPIAIIGAIYAKNAFTVMSMAGANAIETPADLEGKRIGVTAGTAQLMVEALAEANGVDPGTITFVPAEGNTALLTGGDVDGYFGLETNEFIVLTQAGHDVVSLPLATNGLPLAGTSFAVSRDAIANQREELKAFLRAEIRGWMDAIADPEAGARLALDVYGADLGLTEAKELAQAEAQIPHILTDQARKTGLFLLSPLQIEENIAALTLAGFDIDADDLFDMSLLEEIYAEEPDLAVAP</sequence>
<keyword evidence="9" id="KW-0408">Iron</keyword>
<evidence type="ECO:0000259" key="13">
    <source>
        <dbReference type="Pfam" id="PF09084"/>
    </source>
</evidence>
<comment type="function">
    <text evidence="1">Responsible for the formation of the pyrimidine heterocycle in the thiamine biosynthesis pathway. Catalyzes the formation of hydroxymethylpyrimidine phosphate (HMP-P) from histidine and pyridoxal phosphate (PLP). The protein uses PLP and the active site histidine to form HMP-P, generating an inactive enzyme. The enzyme can only undergo a single turnover, which suggests it is a suicide enzyme.</text>
</comment>
<feature type="compositionally biased region" description="Basic residues" evidence="12">
    <location>
        <begin position="1"/>
        <end position="11"/>
    </location>
</feature>
<evidence type="ECO:0000256" key="4">
    <source>
        <dbReference type="ARBA" id="ARBA00011738"/>
    </source>
</evidence>
<evidence type="ECO:0000256" key="5">
    <source>
        <dbReference type="ARBA" id="ARBA00022679"/>
    </source>
</evidence>
<keyword evidence="15" id="KW-1185">Reference proteome</keyword>
<feature type="compositionally biased region" description="Basic residues" evidence="12">
    <location>
        <begin position="19"/>
        <end position="46"/>
    </location>
</feature>
<evidence type="ECO:0000256" key="11">
    <source>
        <dbReference type="ARBA" id="ARBA00048179"/>
    </source>
</evidence>
<keyword evidence="5" id="KW-0808">Transferase</keyword>
<dbReference type="InterPro" id="IPR015168">
    <property type="entry name" value="SsuA/THI5"/>
</dbReference>
<dbReference type="GO" id="GO:0016740">
    <property type="term" value="F:transferase activity"/>
    <property type="evidence" value="ECO:0007669"/>
    <property type="project" value="UniProtKB-KW"/>
</dbReference>
<evidence type="ECO:0000256" key="10">
    <source>
        <dbReference type="ARBA" id="ARBA00033171"/>
    </source>
</evidence>
<evidence type="ECO:0000256" key="7">
    <source>
        <dbReference type="ARBA" id="ARBA00022898"/>
    </source>
</evidence>
<comment type="subunit">
    <text evidence="4">Homodimer.</text>
</comment>
<dbReference type="PANTHER" id="PTHR31528:SF1">
    <property type="entry name" value="4-AMINO-5-HYDROXYMETHYL-2-METHYLPYRIMIDINE PHOSPHATE SYNTHASE THI11-RELATED"/>
    <property type="match status" value="1"/>
</dbReference>
<proteinExistence type="inferred from homology"/>
<accession>A0A5N0TER2</accession>
<comment type="pathway">
    <text evidence="2">Cofactor biosynthesis; thiamine diphosphate biosynthesis.</text>
</comment>
<comment type="caution">
    <text evidence="14">The sequence shown here is derived from an EMBL/GenBank/DDBJ whole genome shotgun (WGS) entry which is preliminary data.</text>
</comment>
<dbReference type="Proteomes" id="UP000326838">
    <property type="component" value="Unassembled WGS sequence"/>
</dbReference>
<keyword evidence="7" id="KW-0663">Pyridoxal phosphate</keyword>
<feature type="region of interest" description="Disordered" evidence="12">
    <location>
        <begin position="1"/>
        <end position="60"/>
    </location>
</feature>
<reference evidence="15" key="1">
    <citation type="submission" date="2019-09" db="EMBL/GenBank/DDBJ databases">
        <title>Mumia zhuanghuii sp. nov. isolated from the intestinal contents of plateau pika (Ochotona curzoniae) in the Qinghai-Tibet plateau of China.</title>
        <authorList>
            <person name="Tian Z."/>
        </authorList>
    </citation>
    <scope>NUCLEOTIDE SEQUENCE [LARGE SCALE GENOMIC DNA]</scope>
    <source>
        <strain evidence="15">L-033</strain>
    </source>
</reference>
<dbReference type="InterPro" id="IPR027939">
    <property type="entry name" value="NMT1/THI5"/>
</dbReference>
<keyword evidence="8" id="KW-0784">Thiamine biosynthesis</keyword>
<evidence type="ECO:0000256" key="12">
    <source>
        <dbReference type="SAM" id="MobiDB-lite"/>
    </source>
</evidence>
<evidence type="ECO:0000256" key="9">
    <source>
        <dbReference type="ARBA" id="ARBA00023004"/>
    </source>
</evidence>
<dbReference type="GO" id="GO:0046872">
    <property type="term" value="F:metal ion binding"/>
    <property type="evidence" value="ECO:0007669"/>
    <property type="project" value="UniProtKB-KW"/>
</dbReference>
<dbReference type="GO" id="GO:0009228">
    <property type="term" value="P:thiamine biosynthetic process"/>
    <property type="evidence" value="ECO:0007669"/>
    <property type="project" value="UniProtKB-KW"/>
</dbReference>
<keyword evidence="6" id="KW-0479">Metal-binding</keyword>
<dbReference type="Gene3D" id="3.40.190.10">
    <property type="entry name" value="Periplasmic binding protein-like II"/>
    <property type="match status" value="2"/>
</dbReference>
<dbReference type="Pfam" id="PF09084">
    <property type="entry name" value="NMT1"/>
    <property type="match status" value="1"/>
</dbReference>
<evidence type="ECO:0000256" key="1">
    <source>
        <dbReference type="ARBA" id="ARBA00003469"/>
    </source>
</evidence>